<dbReference type="Pfam" id="PF00293">
    <property type="entry name" value="NUDIX"/>
    <property type="match status" value="1"/>
</dbReference>
<protein>
    <submittedName>
        <fullName evidence="2">NUDIX hydrolase</fullName>
    </submittedName>
</protein>
<dbReference type="Proteomes" id="UP000034445">
    <property type="component" value="Unassembled WGS sequence"/>
</dbReference>
<dbReference type="EMBL" id="LCRF01000032">
    <property type="protein sequence ID" value="KKW30758.1"/>
    <property type="molecule type" value="Genomic_DNA"/>
</dbReference>
<reference evidence="2 3" key="1">
    <citation type="journal article" date="2015" name="Nature">
        <title>rRNA introns, odd ribosomes, and small enigmatic genomes across a large radiation of phyla.</title>
        <authorList>
            <person name="Brown C.T."/>
            <person name="Hug L.A."/>
            <person name="Thomas B.C."/>
            <person name="Sharon I."/>
            <person name="Castelle C.J."/>
            <person name="Singh A."/>
            <person name="Wilkins M.J."/>
            <person name="Williams K.H."/>
            <person name="Banfield J.F."/>
        </authorList>
    </citation>
    <scope>NUCLEOTIDE SEQUENCE [LARGE SCALE GENOMIC DNA]</scope>
</reference>
<dbReference type="SUPFAM" id="SSF52374">
    <property type="entry name" value="Nucleotidylyl transferase"/>
    <property type="match status" value="1"/>
</dbReference>
<name>A0A0G1XHP8_9BACT</name>
<dbReference type="InterPro" id="IPR014729">
    <property type="entry name" value="Rossmann-like_a/b/a_fold"/>
</dbReference>
<evidence type="ECO:0000259" key="1">
    <source>
        <dbReference type="PROSITE" id="PS51462"/>
    </source>
</evidence>
<dbReference type="Gene3D" id="3.40.50.620">
    <property type="entry name" value="HUPs"/>
    <property type="match status" value="1"/>
</dbReference>
<comment type="caution">
    <text evidence="2">The sequence shown here is derived from an EMBL/GenBank/DDBJ whole genome shotgun (WGS) entry which is preliminary data.</text>
</comment>
<gene>
    <name evidence="2" type="ORF">UY74_C0032G0003</name>
</gene>
<keyword evidence="2" id="KW-0378">Hydrolase</keyword>
<dbReference type="Gene3D" id="3.90.79.10">
    <property type="entry name" value="Nucleoside Triphosphate Pyrophosphohydrolase"/>
    <property type="match status" value="1"/>
</dbReference>
<sequence>MQNEANSVGGIVARLQVPELHSGHRYLIDFAKARHDRLAIILGETGGYPTDHDPLPFEMREEMVREMYPDDTIDIKPLEDDPISHERWSENLDALLRTQYGDSPITLYGGAQESFIAEYTTKTYPTVAVPLINPSSGTVIRNKLLRPRSADAREMLIYEHQHRKPKLYRTVDIAIISRNRGEVILIGKNKHAGLLSFLGGFAEVDGASDEADVLREKNEELPNVSAGQIVYLGSYPIDDPRYRKGESGNLIPGDDADHAEWVPVEKLLDVLVPWHHILGETLQKHWWDR</sequence>
<accession>A0A0G1XHP8</accession>
<dbReference type="InterPro" id="IPR015797">
    <property type="entry name" value="NUDIX_hydrolase-like_dom_sf"/>
</dbReference>
<evidence type="ECO:0000313" key="3">
    <source>
        <dbReference type="Proteomes" id="UP000034445"/>
    </source>
</evidence>
<dbReference type="GO" id="GO:0016787">
    <property type="term" value="F:hydrolase activity"/>
    <property type="evidence" value="ECO:0007669"/>
    <property type="project" value="UniProtKB-KW"/>
</dbReference>
<organism evidence="2 3">
    <name type="scientific">Candidatus Kaiserbacteria bacterium GW2011_GWC2_52_8b</name>
    <dbReference type="NCBI Taxonomy" id="1618676"/>
    <lineage>
        <taxon>Bacteria</taxon>
        <taxon>Candidatus Kaiseribacteriota</taxon>
    </lineage>
</organism>
<dbReference type="SUPFAM" id="SSF55811">
    <property type="entry name" value="Nudix"/>
    <property type="match status" value="1"/>
</dbReference>
<dbReference type="PROSITE" id="PS51462">
    <property type="entry name" value="NUDIX"/>
    <property type="match status" value="1"/>
</dbReference>
<dbReference type="AlphaFoldDB" id="A0A0G1XHP8"/>
<evidence type="ECO:0000313" key="2">
    <source>
        <dbReference type="EMBL" id="KKW30758.1"/>
    </source>
</evidence>
<feature type="domain" description="Nudix hydrolase" evidence="1">
    <location>
        <begin position="166"/>
        <end position="286"/>
    </location>
</feature>
<dbReference type="InterPro" id="IPR000086">
    <property type="entry name" value="NUDIX_hydrolase_dom"/>
</dbReference>
<proteinExistence type="predicted"/>